<sequence length="116" mass="12711">MLAHYSPHNGAVLPPGGRLICLPAIARKYFAIHMPICFLALCYQRVVDADSGAGEIIFWWLVAGGWWLVAGGWWLVAGALSAHQPSATQRRRQPINAAAMPVARVINQMVRLPVRA</sequence>
<feature type="transmembrane region" description="Helical" evidence="1">
    <location>
        <begin position="58"/>
        <end position="82"/>
    </location>
</feature>
<reference evidence="2 3" key="1">
    <citation type="submission" date="2016-12" db="EMBL/GenBank/DDBJ databases">
        <title>Izhakiella australiana sp. nov. of genus Izhakiella isolated from Australian desert.</title>
        <authorList>
            <person name="Ji M."/>
        </authorList>
    </citation>
    <scope>NUCLEOTIDE SEQUENCE [LARGE SCALE GENOMIC DNA]</scope>
    <source>
        <strain evidence="2 3">D4N98</strain>
    </source>
</reference>
<name>A0A1S8YI98_9GAMM</name>
<accession>A0A1S8YI98</accession>
<keyword evidence="1" id="KW-0472">Membrane</keyword>
<dbReference type="Proteomes" id="UP000190667">
    <property type="component" value="Unassembled WGS sequence"/>
</dbReference>
<protein>
    <submittedName>
        <fullName evidence="2">Uncharacterized protein</fullName>
    </submittedName>
</protein>
<keyword evidence="1" id="KW-0812">Transmembrane</keyword>
<proteinExistence type="predicted"/>
<organism evidence="2 3">
    <name type="scientific">Izhakiella australiensis</name>
    <dbReference type="NCBI Taxonomy" id="1926881"/>
    <lineage>
        <taxon>Bacteria</taxon>
        <taxon>Pseudomonadati</taxon>
        <taxon>Pseudomonadota</taxon>
        <taxon>Gammaproteobacteria</taxon>
        <taxon>Enterobacterales</taxon>
        <taxon>Erwiniaceae</taxon>
        <taxon>Izhakiella</taxon>
    </lineage>
</organism>
<dbReference type="EMBL" id="MRUL01000013">
    <property type="protein sequence ID" value="OON38799.1"/>
    <property type="molecule type" value="Genomic_DNA"/>
</dbReference>
<keyword evidence="1" id="KW-1133">Transmembrane helix</keyword>
<gene>
    <name evidence="2" type="ORF">BTJ39_17090</name>
</gene>
<comment type="caution">
    <text evidence="2">The sequence shown here is derived from an EMBL/GenBank/DDBJ whole genome shotgun (WGS) entry which is preliminary data.</text>
</comment>
<evidence type="ECO:0000313" key="2">
    <source>
        <dbReference type="EMBL" id="OON38799.1"/>
    </source>
</evidence>
<evidence type="ECO:0000256" key="1">
    <source>
        <dbReference type="SAM" id="Phobius"/>
    </source>
</evidence>
<evidence type="ECO:0000313" key="3">
    <source>
        <dbReference type="Proteomes" id="UP000190667"/>
    </source>
</evidence>
<keyword evidence="3" id="KW-1185">Reference proteome</keyword>
<dbReference type="AlphaFoldDB" id="A0A1S8YI98"/>